<reference evidence="1 2" key="1">
    <citation type="journal article" date="2018" name="Mol. Biol. Evol.">
        <title>Broad Genomic Sampling Reveals a Smut Pathogenic Ancestry of the Fungal Clade Ustilaginomycotina.</title>
        <authorList>
            <person name="Kijpornyongpan T."/>
            <person name="Mondo S.J."/>
            <person name="Barry K."/>
            <person name="Sandor L."/>
            <person name="Lee J."/>
            <person name="Lipzen A."/>
            <person name="Pangilinan J."/>
            <person name="LaButti K."/>
            <person name="Hainaut M."/>
            <person name="Henrissat B."/>
            <person name="Grigoriev I.V."/>
            <person name="Spatafora J.W."/>
            <person name="Aime M.C."/>
        </authorList>
    </citation>
    <scope>NUCLEOTIDE SEQUENCE [LARGE SCALE GENOMIC DNA]</scope>
    <source>
        <strain evidence="1 2">SA 807</strain>
    </source>
</reference>
<protein>
    <submittedName>
        <fullName evidence="1">Uncharacterized protein</fullName>
    </submittedName>
</protein>
<sequence length="240" mass="26018">MVFQGSSIESAVESRHQPQSHQIQADLAGPSINAASGSTPPPCPRFEPVWLQLPSSHGDPTFLNAGTVSRSHAASSSNITSDSERPLDSIGISSNSTLSNQLRVSSVISTMFKRQQQQQQQHRSPSPVSGHGALDQRITDDSSLIPSQPEIAHSQSVSSAGNLDQRKVKDPCFIRTDVPVVQRMDERELKDQAFTSSILEVTMVPNGTPPSHPSSTQNEEVQFVKLIKARRKKCSNGTSQ</sequence>
<organism evidence="1 2">
    <name type="scientific">Violaceomyces palustris</name>
    <dbReference type="NCBI Taxonomy" id="1673888"/>
    <lineage>
        <taxon>Eukaryota</taxon>
        <taxon>Fungi</taxon>
        <taxon>Dikarya</taxon>
        <taxon>Basidiomycota</taxon>
        <taxon>Ustilaginomycotina</taxon>
        <taxon>Ustilaginomycetes</taxon>
        <taxon>Violaceomycetales</taxon>
        <taxon>Violaceomycetaceae</taxon>
        <taxon>Violaceomyces</taxon>
    </lineage>
</organism>
<proteinExistence type="predicted"/>
<dbReference type="Proteomes" id="UP000245626">
    <property type="component" value="Unassembled WGS sequence"/>
</dbReference>
<evidence type="ECO:0000313" key="1">
    <source>
        <dbReference type="EMBL" id="PWN52891.1"/>
    </source>
</evidence>
<accession>A0ACD0P4H6</accession>
<keyword evidence="2" id="KW-1185">Reference proteome</keyword>
<name>A0ACD0P4H6_9BASI</name>
<dbReference type="EMBL" id="KZ819752">
    <property type="protein sequence ID" value="PWN52891.1"/>
    <property type="molecule type" value="Genomic_DNA"/>
</dbReference>
<gene>
    <name evidence="1" type="ORF">IE53DRAFT_409076</name>
</gene>
<feature type="non-terminal residue" evidence="1">
    <location>
        <position position="240"/>
    </location>
</feature>
<evidence type="ECO:0000313" key="2">
    <source>
        <dbReference type="Proteomes" id="UP000245626"/>
    </source>
</evidence>